<dbReference type="InterPro" id="IPR010359">
    <property type="entry name" value="IrrE_HExxH"/>
</dbReference>
<dbReference type="Gene3D" id="1.10.10.2910">
    <property type="match status" value="1"/>
</dbReference>
<dbReference type="Proteomes" id="UP000245206">
    <property type="component" value="Unassembled WGS sequence"/>
</dbReference>
<comment type="caution">
    <text evidence="2">The sequence shown here is derived from an EMBL/GenBank/DDBJ whole genome shotgun (WGS) entry which is preliminary data.</text>
</comment>
<sequence length="214" mass="25094">MPSKRKPQEEKEKMNQTRFEYYESLKSGANQLRKKYEIDSPRILPNEIKKIMKAEGIQEIVYWNDFKNVRGAYIIHEGISHVVVNKNLKRDPKTFTLAHELKHHLYDKELGSLYCSNNNIHEKLEIGAEVFAAELLFPDQLYLFHLHELGVTRENFQPEHLVLLKYTTDTTLSYSGLAKKAEFLQIAEKGSLSRIKWEKLRDEVLGDKIYKRSA</sequence>
<evidence type="ECO:0000313" key="2">
    <source>
        <dbReference type="EMBL" id="GBF44571.1"/>
    </source>
</evidence>
<gene>
    <name evidence="2" type="ORF">LPTSP2_38740</name>
</gene>
<reference evidence="3" key="1">
    <citation type="journal article" date="2019" name="Microbiol. Immunol.">
        <title>Molecular and phenotypic characterization of Leptospira johnsonii sp. nov., Leptospira ellinghausenii sp. nov. and Leptospira ryugenii sp. nov. isolated from soil and water in Japan.</title>
        <authorList>
            <person name="Masuzawa T."/>
            <person name="Saito M."/>
            <person name="Nakao R."/>
            <person name="Nikaido Y."/>
            <person name="Matsumoto M."/>
            <person name="Ogawa M."/>
            <person name="Yokoyama M."/>
            <person name="Hidaka Y."/>
            <person name="Tomita J."/>
            <person name="Sakakibara K."/>
            <person name="Suzuki K."/>
            <person name="Yasuda S."/>
            <person name="Sato H."/>
            <person name="Yamaguchi M."/>
            <person name="Yoshida S.I."/>
            <person name="Koizumi N."/>
            <person name="Kawamura Y."/>
        </authorList>
    </citation>
    <scope>NUCLEOTIDE SEQUENCE [LARGE SCALE GENOMIC DNA]</scope>
    <source>
        <strain evidence="3">E18</strain>
    </source>
</reference>
<dbReference type="Pfam" id="PF06114">
    <property type="entry name" value="Peptidase_M78"/>
    <property type="match status" value="1"/>
</dbReference>
<name>A0A2P2DJ19_9LEPT</name>
<evidence type="ECO:0000313" key="3">
    <source>
        <dbReference type="Proteomes" id="UP000245206"/>
    </source>
</evidence>
<dbReference type="EMBL" id="BFAZ01000015">
    <property type="protein sequence ID" value="GBF44571.1"/>
    <property type="molecule type" value="Genomic_DNA"/>
</dbReference>
<dbReference type="InterPro" id="IPR052345">
    <property type="entry name" value="Rad_response_metalloprotease"/>
</dbReference>
<dbReference type="PANTHER" id="PTHR43236:SF2">
    <property type="entry name" value="BLL0069 PROTEIN"/>
    <property type="match status" value="1"/>
</dbReference>
<dbReference type="PANTHER" id="PTHR43236">
    <property type="entry name" value="ANTITOXIN HIGA1"/>
    <property type="match status" value="1"/>
</dbReference>
<feature type="domain" description="IrrE N-terminal-like" evidence="1">
    <location>
        <begin position="79"/>
        <end position="149"/>
    </location>
</feature>
<dbReference type="AlphaFoldDB" id="A0A2P2DJ19"/>
<keyword evidence="3" id="KW-1185">Reference proteome</keyword>
<accession>A0A2P2DJ19</accession>
<proteinExistence type="predicted"/>
<organism evidence="2 3">
    <name type="scientific">Leptospira ellinghausenii</name>
    <dbReference type="NCBI Taxonomy" id="1917822"/>
    <lineage>
        <taxon>Bacteria</taxon>
        <taxon>Pseudomonadati</taxon>
        <taxon>Spirochaetota</taxon>
        <taxon>Spirochaetia</taxon>
        <taxon>Leptospirales</taxon>
        <taxon>Leptospiraceae</taxon>
        <taxon>Leptospira</taxon>
    </lineage>
</organism>
<evidence type="ECO:0000259" key="1">
    <source>
        <dbReference type="Pfam" id="PF06114"/>
    </source>
</evidence>
<protein>
    <recommendedName>
        <fullName evidence="1">IrrE N-terminal-like domain-containing protein</fullName>
    </recommendedName>
</protein>